<dbReference type="Proteomes" id="UP000242381">
    <property type="component" value="Unassembled WGS sequence"/>
</dbReference>
<reference evidence="1 2" key="1">
    <citation type="journal article" date="2016" name="Proc. Natl. Acad. Sci. U.S.A.">
        <title>Lipid metabolic changes in an early divergent fungus govern the establishment of a mutualistic symbiosis with endobacteria.</title>
        <authorList>
            <person name="Lastovetsky O.A."/>
            <person name="Gaspar M.L."/>
            <person name="Mondo S.J."/>
            <person name="LaButti K.M."/>
            <person name="Sandor L."/>
            <person name="Grigoriev I.V."/>
            <person name="Henry S.A."/>
            <person name="Pawlowska T.E."/>
        </authorList>
    </citation>
    <scope>NUCLEOTIDE SEQUENCE [LARGE SCALE GENOMIC DNA]</scope>
    <source>
        <strain evidence="1 2">ATCC 11559</strain>
    </source>
</reference>
<gene>
    <name evidence="1" type="ORF">BCV71DRAFT_181783</name>
</gene>
<organism evidence="1 2">
    <name type="scientific">Rhizopus microsporus</name>
    <dbReference type="NCBI Taxonomy" id="58291"/>
    <lineage>
        <taxon>Eukaryota</taxon>
        <taxon>Fungi</taxon>
        <taxon>Fungi incertae sedis</taxon>
        <taxon>Mucoromycota</taxon>
        <taxon>Mucoromycotina</taxon>
        <taxon>Mucoromycetes</taxon>
        <taxon>Mucorales</taxon>
        <taxon>Mucorineae</taxon>
        <taxon>Rhizopodaceae</taxon>
        <taxon>Rhizopus</taxon>
    </lineage>
</organism>
<evidence type="ECO:0000313" key="1">
    <source>
        <dbReference type="EMBL" id="ORE17285.1"/>
    </source>
</evidence>
<protein>
    <submittedName>
        <fullName evidence="1">Uncharacterized protein</fullName>
    </submittedName>
</protein>
<name>A0A1X0RYZ9_RHIZD</name>
<dbReference type="AlphaFoldDB" id="A0A1X0RYZ9"/>
<dbReference type="EMBL" id="KV921360">
    <property type="protein sequence ID" value="ORE17285.1"/>
    <property type="molecule type" value="Genomic_DNA"/>
</dbReference>
<proteinExistence type="predicted"/>
<accession>A0A1X0RYZ9</accession>
<evidence type="ECO:0000313" key="2">
    <source>
        <dbReference type="Proteomes" id="UP000242381"/>
    </source>
</evidence>
<feature type="non-terminal residue" evidence="1">
    <location>
        <position position="1"/>
    </location>
</feature>
<dbReference type="VEuPathDB" id="FungiDB:BCV72DRAFT_324035"/>
<sequence>EYILKASKQDYRADACIIDTEQNKLCILETPAPLKLSDKCKYGYNHIKGALVSLPLFNDLFKKYYMASEDTAQRLKVMFVHAKRK</sequence>